<dbReference type="EMBL" id="CAJVPL010003560">
    <property type="protein sequence ID" value="CAG8634963.1"/>
    <property type="molecule type" value="Genomic_DNA"/>
</dbReference>
<dbReference type="Proteomes" id="UP000789831">
    <property type="component" value="Unassembled WGS sequence"/>
</dbReference>
<reference evidence="2" key="1">
    <citation type="submission" date="2021-06" db="EMBL/GenBank/DDBJ databases">
        <authorList>
            <person name="Kallberg Y."/>
            <person name="Tangrot J."/>
            <person name="Rosling A."/>
        </authorList>
    </citation>
    <scope>NUCLEOTIDE SEQUENCE</scope>
    <source>
        <strain evidence="2">MT106</strain>
    </source>
</reference>
<feature type="region of interest" description="Disordered" evidence="1">
    <location>
        <begin position="54"/>
        <end position="120"/>
    </location>
</feature>
<gene>
    <name evidence="2" type="ORF">AGERDE_LOCUS10702</name>
</gene>
<feature type="non-terminal residue" evidence="2">
    <location>
        <position position="1"/>
    </location>
</feature>
<dbReference type="AlphaFoldDB" id="A0A9N9GWK6"/>
<protein>
    <submittedName>
        <fullName evidence="2">13671_t:CDS:1</fullName>
    </submittedName>
</protein>
<keyword evidence="3" id="KW-1185">Reference proteome</keyword>
<feature type="compositionally biased region" description="Low complexity" evidence="1">
    <location>
        <begin position="75"/>
        <end position="87"/>
    </location>
</feature>
<evidence type="ECO:0000313" key="2">
    <source>
        <dbReference type="EMBL" id="CAG8634963.1"/>
    </source>
</evidence>
<comment type="caution">
    <text evidence="2">The sequence shown here is derived from an EMBL/GenBank/DDBJ whole genome shotgun (WGS) entry which is preliminary data.</text>
</comment>
<feature type="compositionally biased region" description="Polar residues" evidence="1">
    <location>
        <begin position="94"/>
        <end position="116"/>
    </location>
</feature>
<evidence type="ECO:0000313" key="3">
    <source>
        <dbReference type="Proteomes" id="UP000789831"/>
    </source>
</evidence>
<accession>A0A9N9GWK6</accession>
<sequence length="244" mass="27031">TSGIMVLSNFTLRIYHTLIIHHNIRKYSVAPQVDSNSRDLFSNPLQLHPDDVARTTFGSTPPVGENPLQHQQQDPPIVTSPIITPPTQMHEIPNISTPVSSVSGYSGKSNTYTTHPNYEGDDEYDLSDLEARRAEYLLSSPEVTPKISVRPPLNWWNSPGSQSSSNLNNFENTGLIRTSSENDAEIALRDDENTNLFTNISSPRPSHDRRSSVEQLEALAAADSNNTASTSRVRKFSPLSITFT</sequence>
<name>A0A9N9GWK6_9GLOM</name>
<organism evidence="2 3">
    <name type="scientific">Ambispora gerdemannii</name>
    <dbReference type="NCBI Taxonomy" id="144530"/>
    <lineage>
        <taxon>Eukaryota</taxon>
        <taxon>Fungi</taxon>
        <taxon>Fungi incertae sedis</taxon>
        <taxon>Mucoromycota</taxon>
        <taxon>Glomeromycotina</taxon>
        <taxon>Glomeromycetes</taxon>
        <taxon>Archaeosporales</taxon>
        <taxon>Ambisporaceae</taxon>
        <taxon>Ambispora</taxon>
    </lineage>
</organism>
<proteinExistence type="predicted"/>
<evidence type="ECO:0000256" key="1">
    <source>
        <dbReference type="SAM" id="MobiDB-lite"/>
    </source>
</evidence>